<keyword evidence="1" id="KW-0472">Membrane</keyword>
<proteinExistence type="predicted"/>
<feature type="transmembrane region" description="Helical" evidence="1">
    <location>
        <begin position="50"/>
        <end position="70"/>
    </location>
</feature>
<accession>A0A955L6J4</accession>
<keyword evidence="1" id="KW-1133">Transmembrane helix</keyword>
<evidence type="ECO:0000313" key="3">
    <source>
        <dbReference type="Proteomes" id="UP000783287"/>
    </source>
</evidence>
<feature type="transmembrane region" description="Helical" evidence="1">
    <location>
        <begin position="7"/>
        <end position="30"/>
    </location>
</feature>
<dbReference type="AlphaFoldDB" id="A0A955L6J4"/>
<reference evidence="2" key="2">
    <citation type="journal article" date="2021" name="Microbiome">
        <title>Successional dynamics and alternative stable states in a saline activated sludge microbial community over 9 years.</title>
        <authorList>
            <person name="Wang Y."/>
            <person name="Ye J."/>
            <person name="Ju F."/>
            <person name="Liu L."/>
            <person name="Boyd J.A."/>
            <person name="Deng Y."/>
            <person name="Parks D.H."/>
            <person name="Jiang X."/>
            <person name="Yin X."/>
            <person name="Woodcroft B.J."/>
            <person name="Tyson G.W."/>
            <person name="Hugenholtz P."/>
            <person name="Polz M.F."/>
            <person name="Zhang T."/>
        </authorList>
    </citation>
    <scope>NUCLEOTIDE SEQUENCE</scope>
    <source>
        <strain evidence="2">HKST-UBA14</strain>
    </source>
</reference>
<dbReference type="EMBL" id="JAGQLK010000146">
    <property type="protein sequence ID" value="MCA9383825.1"/>
    <property type="molecule type" value="Genomic_DNA"/>
</dbReference>
<protein>
    <submittedName>
        <fullName evidence="2">Uncharacterized protein</fullName>
    </submittedName>
</protein>
<organism evidence="2 3">
    <name type="scientific">Candidatus Dojkabacteria bacterium</name>
    <dbReference type="NCBI Taxonomy" id="2099670"/>
    <lineage>
        <taxon>Bacteria</taxon>
        <taxon>Candidatus Dojkabacteria</taxon>
    </lineage>
</organism>
<evidence type="ECO:0000313" key="2">
    <source>
        <dbReference type="EMBL" id="MCA9383825.1"/>
    </source>
</evidence>
<sequence length="107" mass="12371">MKILTKLQLSIVTVLNLLSIPLMFLFFVLFEFIIPDPYYPNDIESRINSLLPIAFGLAIIAELIFFYLVTKQTKIKYYVIILVIQLVILTPIVIYILQSAQYIGQVM</sequence>
<evidence type="ECO:0000256" key="1">
    <source>
        <dbReference type="SAM" id="Phobius"/>
    </source>
</evidence>
<name>A0A955L6J4_9BACT</name>
<dbReference type="Proteomes" id="UP000783287">
    <property type="component" value="Unassembled WGS sequence"/>
</dbReference>
<reference evidence="2" key="1">
    <citation type="submission" date="2020-04" db="EMBL/GenBank/DDBJ databases">
        <authorList>
            <person name="Zhang T."/>
        </authorList>
    </citation>
    <scope>NUCLEOTIDE SEQUENCE</scope>
    <source>
        <strain evidence="2">HKST-UBA14</strain>
    </source>
</reference>
<gene>
    <name evidence="2" type="ORF">KC909_05685</name>
</gene>
<keyword evidence="1" id="KW-0812">Transmembrane</keyword>
<feature type="transmembrane region" description="Helical" evidence="1">
    <location>
        <begin position="77"/>
        <end position="97"/>
    </location>
</feature>
<comment type="caution">
    <text evidence="2">The sequence shown here is derived from an EMBL/GenBank/DDBJ whole genome shotgun (WGS) entry which is preliminary data.</text>
</comment>